<accession>A0A859QHF4</accession>
<reference evidence="1 2" key="1">
    <citation type="submission" date="2019-06" db="EMBL/GenBank/DDBJ databases">
        <title>Complete genome sequence of Ensifer mexicanus ITTG R7 isolated from nodules of Acacia angustissima (Mill.) Kuntze.</title>
        <authorList>
            <person name="Rincon-Rosales R."/>
            <person name="Rogel M.A."/>
            <person name="Guerrero G."/>
            <person name="Rincon-Molina C.I."/>
            <person name="Lopez-Lopez A."/>
            <person name="Martinez-Romero E."/>
        </authorList>
    </citation>
    <scope>NUCLEOTIDE SEQUENCE [LARGE SCALE GENOMIC DNA]</scope>
    <source>
        <strain evidence="1 2">ITTG R7</strain>
        <plasmid evidence="2">pemeittgr7c</plasmid>
    </source>
</reference>
<gene>
    <name evidence="1" type="ORF">FKV68_31600</name>
</gene>
<organism evidence="1 2">
    <name type="scientific">Sinorhizobium mexicanum</name>
    <dbReference type="NCBI Taxonomy" id="375549"/>
    <lineage>
        <taxon>Bacteria</taxon>
        <taxon>Pseudomonadati</taxon>
        <taxon>Pseudomonadota</taxon>
        <taxon>Alphaproteobacteria</taxon>
        <taxon>Hyphomicrobiales</taxon>
        <taxon>Rhizobiaceae</taxon>
        <taxon>Sinorhizobium/Ensifer group</taxon>
        <taxon>Sinorhizobium</taxon>
    </lineage>
</organism>
<protein>
    <submittedName>
        <fullName evidence="1">Uncharacterized protein</fullName>
    </submittedName>
</protein>
<evidence type="ECO:0000313" key="2">
    <source>
        <dbReference type="Proteomes" id="UP000510721"/>
    </source>
</evidence>
<name>A0A859QHF4_9HYPH</name>
<keyword evidence="2" id="KW-1185">Reference proteome</keyword>
<dbReference type="KEGG" id="emx:FKV68_31600"/>
<dbReference type="AlphaFoldDB" id="A0A859QHF4"/>
<keyword evidence="1" id="KW-0614">Plasmid</keyword>
<sequence length="363" mass="39196">MRGLPRMRKKGLFAHTVRATKSNSGWSEHPEGESLRYTAMVALGLSKLDETAQRQVLDGNTAVDLARTAEARAEATDDPGAIALAAWAAAEAGHFHASRLFRKLSALLASQSSIATVNCAWALIAALAGRPFGDTRELATFAASRLLGGQAASGLFPHVLSASINGRLRAHIGCFADQVYPIQALSRLHSAHGHPVAIAAAEACAARICSLQGSAGQWWWHYDSRDGSVVEGYPVYSVHQHAMAPMALLDLWEAGGTDHWRALVSGLGWLDRHPEVLAPLVAHDKNVIWRKVARREPNKAVRAISAFTTALKPGMHLPWLDAVFPPSQVDYECRPYELGWLLYAWLSGERAVSRAPGEGDGNA</sequence>
<proteinExistence type="predicted"/>
<dbReference type="GO" id="GO:0005975">
    <property type="term" value="P:carbohydrate metabolic process"/>
    <property type="evidence" value="ECO:0007669"/>
    <property type="project" value="InterPro"/>
</dbReference>
<evidence type="ECO:0000313" key="1">
    <source>
        <dbReference type="EMBL" id="QLL66293.1"/>
    </source>
</evidence>
<dbReference type="Proteomes" id="UP000510721">
    <property type="component" value="Plasmid pEmeITTGR7c"/>
</dbReference>
<dbReference type="SUPFAM" id="SSF48208">
    <property type="entry name" value="Six-hairpin glycosidases"/>
    <property type="match status" value="1"/>
</dbReference>
<geneLocation type="plasmid" evidence="2">
    <name>pemeittgr7c</name>
</geneLocation>
<dbReference type="InterPro" id="IPR008928">
    <property type="entry name" value="6-hairpin_glycosidase_sf"/>
</dbReference>
<dbReference type="EMBL" id="CP041241">
    <property type="protein sequence ID" value="QLL66293.1"/>
    <property type="molecule type" value="Genomic_DNA"/>
</dbReference>